<comment type="caution">
    <text evidence="10">The sequence shown here is derived from an EMBL/GenBank/DDBJ whole genome shotgun (WGS) entry which is preliminary data.</text>
</comment>
<dbReference type="PROSITE" id="PS50157">
    <property type="entry name" value="ZINC_FINGER_C2H2_2"/>
    <property type="match status" value="3"/>
</dbReference>
<keyword evidence="2" id="KW-0479">Metal-binding</keyword>
<dbReference type="PANTHER" id="PTHR46179">
    <property type="entry name" value="ZINC FINGER PROTEIN"/>
    <property type="match status" value="1"/>
</dbReference>
<proteinExistence type="predicted"/>
<feature type="domain" description="C2H2-type" evidence="9">
    <location>
        <begin position="45"/>
        <end position="73"/>
    </location>
</feature>
<evidence type="ECO:0000256" key="8">
    <source>
        <dbReference type="PROSITE-ProRule" id="PRU00042"/>
    </source>
</evidence>
<evidence type="ECO:0000256" key="3">
    <source>
        <dbReference type="ARBA" id="ARBA00022771"/>
    </source>
</evidence>
<evidence type="ECO:0000313" key="10">
    <source>
        <dbReference type="EMBL" id="KAF7928422.1"/>
    </source>
</evidence>
<protein>
    <recommendedName>
        <fullName evidence="9">C2H2-type domain-containing protein</fullName>
    </recommendedName>
</protein>
<keyword evidence="3 8" id="KW-0863">Zinc-finger</keyword>
<evidence type="ECO:0000256" key="7">
    <source>
        <dbReference type="ARBA" id="ARBA00023242"/>
    </source>
</evidence>
<keyword evidence="5" id="KW-0805">Transcription regulation</keyword>
<dbReference type="PROSITE" id="PS00028">
    <property type="entry name" value="ZINC_FINGER_C2H2_1"/>
    <property type="match status" value="6"/>
</dbReference>
<keyword evidence="11" id="KW-1185">Reference proteome</keyword>
<accession>A0ABQ7IM47</accession>
<dbReference type="InterPro" id="IPR013087">
    <property type="entry name" value="Znf_C2H2_type"/>
</dbReference>
<gene>
    <name evidence="10" type="ORF">EAE98_005478</name>
</gene>
<dbReference type="PANTHER" id="PTHR46179:SF13">
    <property type="entry name" value="C2H2-TYPE DOMAIN-CONTAINING PROTEIN"/>
    <property type="match status" value="1"/>
</dbReference>
<evidence type="ECO:0000313" key="11">
    <source>
        <dbReference type="Proteomes" id="UP000783213"/>
    </source>
</evidence>
<evidence type="ECO:0000259" key="9">
    <source>
        <dbReference type="PROSITE" id="PS50157"/>
    </source>
</evidence>
<dbReference type="GeneID" id="62232252"/>
<keyword evidence="6" id="KW-0804">Transcription</keyword>
<dbReference type="SUPFAM" id="SSF57667">
    <property type="entry name" value="beta-beta-alpha zinc fingers"/>
    <property type="match status" value="3"/>
</dbReference>
<dbReference type="Pfam" id="PF12874">
    <property type="entry name" value="zf-met"/>
    <property type="match status" value="1"/>
</dbReference>
<dbReference type="Gene3D" id="3.30.160.60">
    <property type="entry name" value="Classic Zinc Finger"/>
    <property type="match status" value="4"/>
</dbReference>
<comment type="subcellular location">
    <subcellularLocation>
        <location evidence="1">Nucleus</location>
    </subcellularLocation>
</comment>
<evidence type="ECO:0000256" key="6">
    <source>
        <dbReference type="ARBA" id="ARBA00023163"/>
    </source>
</evidence>
<name>A0ABQ7IM47_9HELO</name>
<dbReference type="SMART" id="SM00355">
    <property type="entry name" value="ZnF_C2H2"/>
    <property type="match status" value="7"/>
</dbReference>
<dbReference type="RefSeq" id="XP_038810201.1">
    <property type="nucleotide sequence ID" value="XM_038953100.1"/>
</dbReference>
<keyword evidence="4" id="KW-0862">Zinc</keyword>
<evidence type="ECO:0000256" key="2">
    <source>
        <dbReference type="ARBA" id="ARBA00022723"/>
    </source>
</evidence>
<organism evidence="10 11">
    <name type="scientific">Botrytis deweyae</name>
    <dbReference type="NCBI Taxonomy" id="2478750"/>
    <lineage>
        <taxon>Eukaryota</taxon>
        <taxon>Fungi</taxon>
        <taxon>Dikarya</taxon>
        <taxon>Ascomycota</taxon>
        <taxon>Pezizomycotina</taxon>
        <taxon>Leotiomycetes</taxon>
        <taxon>Helotiales</taxon>
        <taxon>Sclerotiniaceae</taxon>
        <taxon>Botrytis</taxon>
    </lineage>
</organism>
<dbReference type="InterPro" id="IPR036236">
    <property type="entry name" value="Znf_C2H2_sf"/>
</dbReference>
<reference evidence="10 11" key="1">
    <citation type="journal article" date="2020" name="Genome Biol. Evol.">
        <title>Comparative genomics of Sclerotiniaceae.</title>
        <authorList>
            <person name="Valero Jimenez C.A."/>
            <person name="Steentjes M."/>
            <person name="Scholten O.E."/>
            <person name="Van Kan J.A.L."/>
        </authorList>
    </citation>
    <scope>NUCLEOTIDE SEQUENCE [LARGE SCALE GENOMIC DNA]</scope>
    <source>
        <strain evidence="10 11">B1</strain>
    </source>
</reference>
<dbReference type="EMBL" id="RCSX01000011">
    <property type="protein sequence ID" value="KAF7928422.1"/>
    <property type="molecule type" value="Genomic_DNA"/>
</dbReference>
<keyword evidence="7" id="KW-0539">Nucleus</keyword>
<feature type="domain" description="C2H2-type" evidence="9">
    <location>
        <begin position="99"/>
        <end position="128"/>
    </location>
</feature>
<evidence type="ECO:0000256" key="5">
    <source>
        <dbReference type="ARBA" id="ARBA00023015"/>
    </source>
</evidence>
<dbReference type="InterPro" id="IPR051061">
    <property type="entry name" value="Zinc_finger_trans_reg"/>
</dbReference>
<evidence type="ECO:0000256" key="4">
    <source>
        <dbReference type="ARBA" id="ARBA00022833"/>
    </source>
</evidence>
<dbReference type="Pfam" id="PF00096">
    <property type="entry name" value="zf-C2H2"/>
    <property type="match status" value="1"/>
</dbReference>
<feature type="domain" description="C2H2-type" evidence="9">
    <location>
        <begin position="127"/>
        <end position="151"/>
    </location>
</feature>
<sequence>MSGRIQKSSQKASGLTCICALCGKHLRDKHSLTLHKSAKHSSQFHPCTKCDESFSLKTDLNKHIEEIHGEIKNKCEECNRTYVNLQGYKNHVKNYHGTFPCPHPGCNRKLSTLKSLNCHIDIHVREFPCKICEKSFASNSVLLGHMDSTHAEYSCICSVEGCNAKFAVPASLRLHVLRVHETKVHPETVCKLCGHDFKRHTTNLRKHMETVHWLDLFKEKFGKPRKDGEDEDVPANHLAPMKLSIIGAGSH</sequence>
<evidence type="ECO:0000256" key="1">
    <source>
        <dbReference type="ARBA" id="ARBA00004123"/>
    </source>
</evidence>
<dbReference type="Proteomes" id="UP000783213">
    <property type="component" value="Unassembled WGS sequence"/>
</dbReference>